<keyword evidence="3" id="KW-1185">Reference proteome</keyword>
<evidence type="ECO:0000256" key="1">
    <source>
        <dbReference type="SAM" id="MobiDB-lite"/>
    </source>
</evidence>
<reference evidence="2 3" key="1">
    <citation type="submission" date="2018-02" db="EMBL/GenBank/DDBJ databases">
        <title>Draft genome of wild Prunus yedoensis var. nudiflora.</title>
        <authorList>
            <person name="Baek S."/>
            <person name="Kim J.-H."/>
            <person name="Choi K."/>
            <person name="Kim G.-B."/>
            <person name="Cho A."/>
            <person name="Jang H."/>
            <person name="Shin C.-H."/>
            <person name="Yu H.-J."/>
            <person name="Mun J.-H."/>
        </authorList>
    </citation>
    <scope>NUCLEOTIDE SEQUENCE [LARGE SCALE GENOMIC DNA]</scope>
    <source>
        <strain evidence="3">cv. Jeju island</strain>
        <tissue evidence="2">Leaf</tissue>
    </source>
</reference>
<dbReference type="Proteomes" id="UP000250321">
    <property type="component" value="Unassembled WGS sequence"/>
</dbReference>
<organism evidence="2 3">
    <name type="scientific">Prunus yedoensis var. nudiflora</name>
    <dbReference type="NCBI Taxonomy" id="2094558"/>
    <lineage>
        <taxon>Eukaryota</taxon>
        <taxon>Viridiplantae</taxon>
        <taxon>Streptophyta</taxon>
        <taxon>Embryophyta</taxon>
        <taxon>Tracheophyta</taxon>
        <taxon>Spermatophyta</taxon>
        <taxon>Magnoliopsida</taxon>
        <taxon>eudicotyledons</taxon>
        <taxon>Gunneridae</taxon>
        <taxon>Pentapetalae</taxon>
        <taxon>rosids</taxon>
        <taxon>fabids</taxon>
        <taxon>Rosales</taxon>
        <taxon>Rosaceae</taxon>
        <taxon>Amygdaloideae</taxon>
        <taxon>Amygdaleae</taxon>
        <taxon>Prunus</taxon>
    </lineage>
</organism>
<dbReference type="STRING" id="2094558.A0A314UZD8"/>
<dbReference type="GO" id="GO:0016301">
    <property type="term" value="F:kinase activity"/>
    <property type="evidence" value="ECO:0007669"/>
    <property type="project" value="UniProtKB-KW"/>
</dbReference>
<sequence length="115" mass="12605">MMPRQRTPPTLARSSTFPGRMKQVGVDVPNAVSYAPRISAREITQEPEKNPPQVPNGCLTNFPREVTEEPQRYQETTSKGMQTDSSNSISSSVSIQGFEICDDATVDTVTNQATS</sequence>
<accession>A0A314UZD8</accession>
<name>A0A314UZD8_PRUYE</name>
<dbReference type="AlphaFoldDB" id="A0A314UZD8"/>
<feature type="region of interest" description="Disordered" evidence="1">
    <location>
        <begin position="1"/>
        <end position="22"/>
    </location>
</feature>
<gene>
    <name evidence="2" type="ORF">Pyn_10591</name>
</gene>
<keyword evidence="2" id="KW-0808">Transferase</keyword>
<comment type="caution">
    <text evidence="2">The sequence shown here is derived from an EMBL/GenBank/DDBJ whole genome shotgun (WGS) entry which is preliminary data.</text>
</comment>
<protein>
    <submittedName>
        <fullName evidence="2">Serine/threonine-protein kinase Nek5-like</fullName>
    </submittedName>
</protein>
<proteinExistence type="predicted"/>
<dbReference type="EMBL" id="PJQY01002858">
    <property type="protein sequence ID" value="PQM42206.1"/>
    <property type="molecule type" value="Genomic_DNA"/>
</dbReference>
<evidence type="ECO:0000313" key="2">
    <source>
        <dbReference type="EMBL" id="PQM42206.1"/>
    </source>
</evidence>
<feature type="region of interest" description="Disordered" evidence="1">
    <location>
        <begin position="42"/>
        <end position="90"/>
    </location>
</feature>
<evidence type="ECO:0000313" key="3">
    <source>
        <dbReference type="Proteomes" id="UP000250321"/>
    </source>
</evidence>
<keyword evidence="2" id="KW-0418">Kinase</keyword>
<feature type="compositionally biased region" description="Polar residues" evidence="1">
    <location>
        <begin position="73"/>
        <end position="84"/>
    </location>
</feature>